<evidence type="ECO:0000259" key="2">
    <source>
        <dbReference type="SMART" id="SM00852"/>
    </source>
</evidence>
<comment type="similarity">
    <text evidence="1">In the N-terminal section; belongs to the MoaB/Mog family.</text>
</comment>
<reference evidence="3 4" key="1">
    <citation type="journal article" date="2021" name="Elife">
        <title>Chloroplast acquisition without the gene transfer in kleptoplastic sea slugs, Plakobranchus ocellatus.</title>
        <authorList>
            <person name="Maeda T."/>
            <person name="Takahashi S."/>
            <person name="Yoshida T."/>
            <person name="Shimamura S."/>
            <person name="Takaki Y."/>
            <person name="Nagai Y."/>
            <person name="Toyoda A."/>
            <person name="Suzuki Y."/>
            <person name="Arimoto A."/>
            <person name="Ishii H."/>
            <person name="Satoh N."/>
            <person name="Nishiyama T."/>
            <person name="Hasebe M."/>
            <person name="Maruyama T."/>
            <person name="Minagawa J."/>
            <person name="Obokata J."/>
            <person name="Shigenobu S."/>
        </authorList>
    </citation>
    <scope>NUCLEOTIDE SEQUENCE [LARGE SCALE GENOMIC DNA]</scope>
</reference>
<dbReference type="SUPFAM" id="SSF142433">
    <property type="entry name" value="CinA-like"/>
    <property type="match status" value="1"/>
</dbReference>
<comment type="caution">
    <text evidence="3">The sequence shown here is derived from an EMBL/GenBank/DDBJ whole genome shotgun (WGS) entry which is preliminary data.</text>
</comment>
<protein>
    <submittedName>
        <fullName evidence="3">CinA-like protein</fullName>
    </submittedName>
</protein>
<sequence length="420" mass="46529">MSQIYRAEIITIGEELLIGHTRDANANFIAKNLDSIGIEIYQIRSVPDDSERIVKAISEAKKVVDFIILTGGLGPTRDDVTKMTLCNYFNDILVENSNALKNIRLILSKLKIEISELNRKQAQVPSSAKVLPNKVGMAPGMWFDRDDYTLISLPGVPTEMRHILLTSVIPTIQKQCNAFYIMHKTIYVNKIPESRIAYILSDFEKKLPSNFSLAYLPSVGRVALRISGKGPKKIELNRVMTILVASVYRILGSVVGGTSEFEEIEKIILDEFTRRHITLCTSESCTGGAVSNRLVSESGSSQYFKGGVVCYDSDAKVDILKIDKSLIEKFSAVSSSIAEEMAVKTRVLFKTDYAISITGNAGPKKDKGSDAPVGTVFIGIASEKKVFSRGFNFGENREDVINRAVSKSLELILDTVRRRQ</sequence>
<dbReference type="Proteomes" id="UP000762676">
    <property type="component" value="Unassembled WGS sequence"/>
</dbReference>
<dbReference type="InterPro" id="IPR050101">
    <property type="entry name" value="CinA"/>
</dbReference>
<proteinExistence type="inferred from homology"/>
<dbReference type="Gene3D" id="3.90.950.20">
    <property type="entry name" value="CinA-like"/>
    <property type="match status" value="1"/>
</dbReference>
<dbReference type="SMART" id="SM00852">
    <property type="entry name" value="MoCF_biosynth"/>
    <property type="match status" value="1"/>
</dbReference>
<dbReference type="PANTHER" id="PTHR13939">
    <property type="entry name" value="NICOTINAMIDE-NUCLEOTIDE AMIDOHYDROLASE PNCC"/>
    <property type="match status" value="1"/>
</dbReference>
<dbReference type="HAMAP" id="MF_00226_B">
    <property type="entry name" value="CinA_B"/>
    <property type="match status" value="1"/>
</dbReference>
<dbReference type="PANTHER" id="PTHR13939:SF0">
    <property type="entry name" value="NMN AMIDOHYDROLASE-LIKE PROTEIN YFAY"/>
    <property type="match status" value="1"/>
</dbReference>
<dbReference type="InterPro" id="IPR008136">
    <property type="entry name" value="CinA_C"/>
</dbReference>
<dbReference type="PIRSF" id="PIRSF006728">
    <property type="entry name" value="CinA"/>
    <property type="match status" value="1"/>
</dbReference>
<dbReference type="Pfam" id="PF00994">
    <property type="entry name" value="MoCF_biosynth"/>
    <property type="match status" value="1"/>
</dbReference>
<gene>
    <name evidence="3" type="ORF">ElyMa_002319800</name>
</gene>
<name>A0AAV4G7U0_9GAST</name>
<evidence type="ECO:0000313" key="4">
    <source>
        <dbReference type="Proteomes" id="UP000762676"/>
    </source>
</evidence>
<dbReference type="CDD" id="cd00885">
    <property type="entry name" value="cinA"/>
    <property type="match status" value="1"/>
</dbReference>
<dbReference type="NCBIfam" id="TIGR00200">
    <property type="entry name" value="cinA_nterm"/>
    <property type="match status" value="1"/>
</dbReference>
<dbReference type="InterPro" id="IPR008135">
    <property type="entry name" value="Competence-induced_CinA"/>
</dbReference>
<keyword evidence="4" id="KW-1185">Reference proteome</keyword>
<evidence type="ECO:0000313" key="3">
    <source>
        <dbReference type="EMBL" id="GFR80630.1"/>
    </source>
</evidence>
<organism evidence="3 4">
    <name type="scientific">Elysia marginata</name>
    <dbReference type="NCBI Taxonomy" id="1093978"/>
    <lineage>
        <taxon>Eukaryota</taxon>
        <taxon>Metazoa</taxon>
        <taxon>Spiralia</taxon>
        <taxon>Lophotrochozoa</taxon>
        <taxon>Mollusca</taxon>
        <taxon>Gastropoda</taxon>
        <taxon>Heterobranchia</taxon>
        <taxon>Euthyneura</taxon>
        <taxon>Panpulmonata</taxon>
        <taxon>Sacoglossa</taxon>
        <taxon>Placobranchoidea</taxon>
        <taxon>Plakobranchidae</taxon>
        <taxon>Elysia</taxon>
    </lineage>
</organism>
<dbReference type="Gene3D" id="3.40.980.10">
    <property type="entry name" value="MoaB/Mog-like domain"/>
    <property type="match status" value="1"/>
</dbReference>
<dbReference type="InterPro" id="IPR036653">
    <property type="entry name" value="CinA-like_C"/>
</dbReference>
<feature type="domain" description="MoaB/Mog" evidence="2">
    <location>
        <begin position="8"/>
        <end position="174"/>
    </location>
</feature>
<dbReference type="InterPro" id="IPR036425">
    <property type="entry name" value="MoaB/Mog-like_dom_sf"/>
</dbReference>
<evidence type="ECO:0000256" key="1">
    <source>
        <dbReference type="ARBA" id="ARBA00007589"/>
    </source>
</evidence>
<dbReference type="InterPro" id="IPR001453">
    <property type="entry name" value="MoaB/Mog_dom"/>
</dbReference>
<dbReference type="NCBIfam" id="TIGR00177">
    <property type="entry name" value="molyb_syn"/>
    <property type="match status" value="1"/>
</dbReference>
<dbReference type="Pfam" id="PF18146">
    <property type="entry name" value="CinA_KH"/>
    <property type="match status" value="1"/>
</dbReference>
<dbReference type="SUPFAM" id="SSF53218">
    <property type="entry name" value="Molybdenum cofactor biosynthesis proteins"/>
    <property type="match status" value="1"/>
</dbReference>
<dbReference type="EMBL" id="BMAT01004790">
    <property type="protein sequence ID" value="GFR80630.1"/>
    <property type="molecule type" value="Genomic_DNA"/>
</dbReference>
<dbReference type="NCBIfam" id="TIGR00199">
    <property type="entry name" value="PncC_domain"/>
    <property type="match status" value="1"/>
</dbReference>
<accession>A0AAV4G7U0</accession>
<dbReference type="Pfam" id="PF02464">
    <property type="entry name" value="CinA"/>
    <property type="match status" value="1"/>
</dbReference>
<dbReference type="AlphaFoldDB" id="A0AAV4G7U0"/>
<dbReference type="InterPro" id="IPR041424">
    <property type="entry name" value="CinA_KH"/>
</dbReference>